<evidence type="ECO:0000313" key="1">
    <source>
        <dbReference type="EMBL" id="SUZ65615.1"/>
    </source>
</evidence>
<proteinExistence type="predicted"/>
<dbReference type="AlphaFoldDB" id="A0A381PF30"/>
<reference evidence="1" key="1">
    <citation type="submission" date="2018-05" db="EMBL/GenBank/DDBJ databases">
        <authorList>
            <person name="Lanie J.A."/>
            <person name="Ng W.-L."/>
            <person name="Kazmierczak K.M."/>
            <person name="Andrzejewski T.M."/>
            <person name="Davidsen T.M."/>
            <person name="Wayne K.J."/>
            <person name="Tettelin H."/>
            <person name="Glass J.I."/>
            <person name="Rusch D."/>
            <person name="Podicherti R."/>
            <person name="Tsui H.-C.T."/>
            <person name="Winkler M.E."/>
        </authorList>
    </citation>
    <scope>NUCLEOTIDE SEQUENCE</scope>
</reference>
<name>A0A381PF30_9ZZZZ</name>
<gene>
    <name evidence="1" type="ORF">METZ01_LOCUS18469</name>
</gene>
<accession>A0A381PF30</accession>
<protein>
    <submittedName>
        <fullName evidence="1">Uncharacterized protein</fullName>
    </submittedName>
</protein>
<sequence length="236" mass="27405">MLVVIYVPSVIWKEEDAYKKESRFRMQSVYNIENFYNILVGEYEEDGLKALRLVNAVRDSLTADSLFLGEQSVKLSGEEFLVNIPNGFHVEYDTTFGLRRVAKETVVDTTVTILMLTEDGVEDTVYVQKKNLSDTLSDPFFVKVVNENTFERVETVSYFNKRFRKERDPEYNFVALPDSSQFNCPLTNEPYIIEISPNSVRVSSPIRSYRDNRYGFFSLKTRSHGYIIDGTRSWDN</sequence>
<dbReference type="EMBL" id="UINC01000963">
    <property type="protein sequence ID" value="SUZ65615.1"/>
    <property type="molecule type" value="Genomic_DNA"/>
</dbReference>
<organism evidence="1">
    <name type="scientific">marine metagenome</name>
    <dbReference type="NCBI Taxonomy" id="408172"/>
    <lineage>
        <taxon>unclassified sequences</taxon>
        <taxon>metagenomes</taxon>
        <taxon>ecological metagenomes</taxon>
    </lineage>
</organism>